<evidence type="ECO:0000256" key="6">
    <source>
        <dbReference type="ARBA" id="ARBA00012180"/>
    </source>
</evidence>
<reference evidence="18" key="1">
    <citation type="journal article" date="2014" name="Int. J. Syst. Evol. Microbiol.">
        <title>Complete genome sequence of Corynebacterium casei LMG S-19264T (=DSM 44701T), isolated from a smear-ripened cheese.</title>
        <authorList>
            <consortium name="US DOE Joint Genome Institute (JGI-PGF)"/>
            <person name="Walter F."/>
            <person name="Albersmeier A."/>
            <person name="Kalinowski J."/>
            <person name="Ruckert C."/>
        </authorList>
    </citation>
    <scope>NUCLEOTIDE SEQUENCE</scope>
    <source>
        <strain evidence="18">KCTC 42651</strain>
    </source>
</reference>
<dbReference type="AlphaFoldDB" id="A0A919CM94"/>
<evidence type="ECO:0000256" key="12">
    <source>
        <dbReference type="ARBA" id="ARBA00022801"/>
    </source>
</evidence>
<evidence type="ECO:0000256" key="10">
    <source>
        <dbReference type="ARBA" id="ARBA00022723"/>
    </source>
</evidence>
<evidence type="ECO:0000313" key="18">
    <source>
        <dbReference type="EMBL" id="GHD39508.1"/>
    </source>
</evidence>
<organism evidence="18 19">
    <name type="scientific">Thalassobaculum fulvum</name>
    <dbReference type="NCBI Taxonomy" id="1633335"/>
    <lineage>
        <taxon>Bacteria</taxon>
        <taxon>Pseudomonadati</taxon>
        <taxon>Pseudomonadota</taxon>
        <taxon>Alphaproteobacteria</taxon>
        <taxon>Rhodospirillales</taxon>
        <taxon>Thalassobaculaceae</taxon>
        <taxon>Thalassobaculum</taxon>
    </lineage>
</organism>
<evidence type="ECO:0000256" key="7">
    <source>
        <dbReference type="ARBA" id="ARBA00019179"/>
    </source>
</evidence>
<evidence type="ECO:0000256" key="14">
    <source>
        <dbReference type="HAMAP-Rule" id="MF_00052"/>
    </source>
</evidence>
<dbReference type="InterPro" id="IPR036397">
    <property type="entry name" value="RNaseH_sf"/>
</dbReference>
<evidence type="ECO:0000256" key="8">
    <source>
        <dbReference type="ARBA" id="ARBA00022490"/>
    </source>
</evidence>
<dbReference type="CDD" id="cd07182">
    <property type="entry name" value="RNase_HII_bacteria_HII_like"/>
    <property type="match status" value="1"/>
</dbReference>
<dbReference type="InterPro" id="IPR001352">
    <property type="entry name" value="RNase_HII/HIII"/>
</dbReference>
<evidence type="ECO:0000313" key="19">
    <source>
        <dbReference type="Proteomes" id="UP000630353"/>
    </source>
</evidence>
<dbReference type="InterPro" id="IPR024567">
    <property type="entry name" value="RNase_HII/HIII_dom"/>
</dbReference>
<dbReference type="GO" id="GO:0032299">
    <property type="term" value="C:ribonuclease H2 complex"/>
    <property type="evidence" value="ECO:0007669"/>
    <property type="project" value="TreeGrafter"/>
</dbReference>
<dbReference type="PANTHER" id="PTHR10954">
    <property type="entry name" value="RIBONUCLEASE H2 SUBUNIT A"/>
    <property type="match status" value="1"/>
</dbReference>
<feature type="binding site" evidence="14 15">
    <location>
        <position position="35"/>
    </location>
    <ligand>
        <name>a divalent metal cation</name>
        <dbReference type="ChEBI" id="CHEBI:60240"/>
    </ligand>
</feature>
<dbReference type="PROSITE" id="PS51975">
    <property type="entry name" value="RNASE_H_2"/>
    <property type="match status" value="1"/>
</dbReference>
<comment type="similarity">
    <text evidence="5 14 16">Belongs to the RNase HII family.</text>
</comment>
<comment type="catalytic activity">
    <reaction evidence="1 14 15 16">
        <text>Endonucleolytic cleavage to 5'-phosphomonoester.</text>
        <dbReference type="EC" id="3.1.26.4"/>
    </reaction>
</comment>
<proteinExistence type="inferred from homology"/>
<comment type="function">
    <text evidence="3 14 16">Endonuclease that specifically degrades the RNA of RNA-DNA hybrids.</text>
</comment>
<reference evidence="18" key="2">
    <citation type="submission" date="2020-09" db="EMBL/GenBank/DDBJ databases">
        <authorList>
            <person name="Sun Q."/>
            <person name="Kim S."/>
        </authorList>
    </citation>
    <scope>NUCLEOTIDE SEQUENCE</scope>
    <source>
        <strain evidence="18">KCTC 42651</strain>
    </source>
</reference>
<dbReference type="GO" id="GO:0004523">
    <property type="term" value="F:RNA-DNA hybrid ribonuclease activity"/>
    <property type="evidence" value="ECO:0007669"/>
    <property type="project" value="UniProtKB-UniRule"/>
</dbReference>
<dbReference type="EMBL" id="BMZS01000001">
    <property type="protein sequence ID" value="GHD39508.1"/>
    <property type="molecule type" value="Genomic_DNA"/>
</dbReference>
<comment type="subcellular location">
    <subcellularLocation>
        <location evidence="4 14">Cytoplasm</location>
    </subcellularLocation>
</comment>
<dbReference type="PANTHER" id="PTHR10954:SF18">
    <property type="entry name" value="RIBONUCLEASE HII"/>
    <property type="match status" value="1"/>
</dbReference>
<dbReference type="Proteomes" id="UP000630353">
    <property type="component" value="Unassembled WGS sequence"/>
</dbReference>
<evidence type="ECO:0000256" key="9">
    <source>
        <dbReference type="ARBA" id="ARBA00022722"/>
    </source>
</evidence>
<keyword evidence="8 14" id="KW-0963">Cytoplasm</keyword>
<keyword evidence="9 14" id="KW-0540">Nuclease</keyword>
<comment type="cofactor">
    <cofactor evidence="14 15">
        <name>Mn(2+)</name>
        <dbReference type="ChEBI" id="CHEBI:29035"/>
    </cofactor>
    <cofactor evidence="14 15">
        <name>Mg(2+)</name>
        <dbReference type="ChEBI" id="CHEBI:18420"/>
    </cofactor>
    <text evidence="14 15">Manganese or magnesium. Binds 1 divalent metal ion per monomer in the absence of substrate. May bind a second metal ion after substrate binding.</text>
</comment>
<accession>A0A919CM94</accession>
<dbReference type="GO" id="GO:0043137">
    <property type="term" value="P:DNA replication, removal of RNA primer"/>
    <property type="evidence" value="ECO:0007669"/>
    <property type="project" value="TreeGrafter"/>
</dbReference>
<dbReference type="GO" id="GO:0030145">
    <property type="term" value="F:manganese ion binding"/>
    <property type="evidence" value="ECO:0007669"/>
    <property type="project" value="UniProtKB-UniRule"/>
</dbReference>
<evidence type="ECO:0000256" key="5">
    <source>
        <dbReference type="ARBA" id="ARBA00007383"/>
    </source>
</evidence>
<dbReference type="InterPro" id="IPR012337">
    <property type="entry name" value="RNaseH-like_sf"/>
</dbReference>
<dbReference type="EC" id="3.1.26.4" evidence="6 14"/>
<dbReference type="GO" id="GO:0006298">
    <property type="term" value="P:mismatch repair"/>
    <property type="evidence" value="ECO:0007669"/>
    <property type="project" value="TreeGrafter"/>
</dbReference>
<evidence type="ECO:0000256" key="13">
    <source>
        <dbReference type="ARBA" id="ARBA00023211"/>
    </source>
</evidence>
<dbReference type="NCBIfam" id="NF000595">
    <property type="entry name" value="PRK00015.1-3"/>
    <property type="match status" value="1"/>
</dbReference>
<evidence type="ECO:0000256" key="3">
    <source>
        <dbReference type="ARBA" id="ARBA00004065"/>
    </source>
</evidence>
<keyword evidence="13 14" id="KW-0464">Manganese</keyword>
<keyword evidence="19" id="KW-1185">Reference proteome</keyword>
<dbReference type="GO" id="GO:0005737">
    <property type="term" value="C:cytoplasm"/>
    <property type="evidence" value="ECO:0007669"/>
    <property type="project" value="UniProtKB-SubCell"/>
</dbReference>
<keyword evidence="10 14" id="KW-0479">Metal-binding</keyword>
<feature type="binding site" evidence="14 15">
    <location>
        <position position="34"/>
    </location>
    <ligand>
        <name>a divalent metal cation</name>
        <dbReference type="ChEBI" id="CHEBI:60240"/>
    </ligand>
</feature>
<feature type="domain" description="RNase H type-2" evidence="17">
    <location>
        <begin position="28"/>
        <end position="224"/>
    </location>
</feature>
<dbReference type="HAMAP" id="MF_00052_B">
    <property type="entry name" value="RNase_HII_B"/>
    <property type="match status" value="1"/>
</dbReference>
<protein>
    <recommendedName>
        <fullName evidence="7 14">Ribonuclease HII</fullName>
        <shortName evidence="14">RNase HII</shortName>
        <ecNumber evidence="6 14">3.1.26.4</ecNumber>
    </recommendedName>
</protein>
<dbReference type="Pfam" id="PF01351">
    <property type="entry name" value="RNase_HII"/>
    <property type="match status" value="1"/>
</dbReference>
<sequence>MPPAARPRSPTVRATDALERSAGAYDGALVIGVDEVGRGPWAGPVVAAAAVLELAALPAAAAALIADSKALSASRRLAARAAFAPHARIALGRADVAEIDAINILQASMLAMRRAVDGLLADLPRPPDLILVDGNRLPDWPWPGRAVVGGDATCLSIAAAAIAAKIARDAEMTALAGRHPGYGWERNAGYGTREHRDGLRRLGPTEHHRRSFAPIRALLGPDAQ</sequence>
<evidence type="ECO:0000256" key="4">
    <source>
        <dbReference type="ARBA" id="ARBA00004496"/>
    </source>
</evidence>
<gene>
    <name evidence="14 18" type="primary">rnhB</name>
    <name evidence="18" type="ORF">GCM10017083_01420</name>
</gene>
<dbReference type="GO" id="GO:0003723">
    <property type="term" value="F:RNA binding"/>
    <property type="evidence" value="ECO:0007669"/>
    <property type="project" value="UniProtKB-UniRule"/>
</dbReference>
<evidence type="ECO:0000256" key="11">
    <source>
        <dbReference type="ARBA" id="ARBA00022759"/>
    </source>
</evidence>
<comment type="caution">
    <text evidence="18">The sequence shown here is derived from an EMBL/GenBank/DDBJ whole genome shotgun (WGS) entry which is preliminary data.</text>
</comment>
<evidence type="ECO:0000256" key="15">
    <source>
        <dbReference type="PROSITE-ProRule" id="PRU01319"/>
    </source>
</evidence>
<comment type="cofactor">
    <cofactor evidence="2">
        <name>Mg(2+)</name>
        <dbReference type="ChEBI" id="CHEBI:18420"/>
    </cofactor>
</comment>
<evidence type="ECO:0000256" key="16">
    <source>
        <dbReference type="RuleBase" id="RU003515"/>
    </source>
</evidence>
<dbReference type="SUPFAM" id="SSF53098">
    <property type="entry name" value="Ribonuclease H-like"/>
    <property type="match status" value="1"/>
</dbReference>
<evidence type="ECO:0000259" key="17">
    <source>
        <dbReference type="PROSITE" id="PS51975"/>
    </source>
</evidence>
<feature type="binding site" evidence="14 15">
    <location>
        <position position="133"/>
    </location>
    <ligand>
        <name>a divalent metal cation</name>
        <dbReference type="ChEBI" id="CHEBI:60240"/>
    </ligand>
</feature>
<keyword evidence="11 14" id="KW-0255">Endonuclease</keyword>
<evidence type="ECO:0000256" key="1">
    <source>
        <dbReference type="ARBA" id="ARBA00000077"/>
    </source>
</evidence>
<dbReference type="RefSeq" id="WP_189986984.1">
    <property type="nucleotide sequence ID" value="NZ_BMZS01000001.1"/>
</dbReference>
<dbReference type="Gene3D" id="3.30.420.10">
    <property type="entry name" value="Ribonuclease H-like superfamily/Ribonuclease H"/>
    <property type="match status" value="1"/>
</dbReference>
<name>A0A919CM94_9PROT</name>
<keyword evidence="12 14" id="KW-0378">Hydrolase</keyword>
<evidence type="ECO:0000256" key="2">
    <source>
        <dbReference type="ARBA" id="ARBA00001946"/>
    </source>
</evidence>
<dbReference type="InterPro" id="IPR022898">
    <property type="entry name" value="RNase_HII"/>
</dbReference>